<gene>
    <name evidence="3" type="ORF">F897_00972</name>
    <name evidence="2" type="ORF">F969_03605</name>
</gene>
<comment type="caution">
    <text evidence="2">The sequence shown here is derived from an EMBL/GenBank/DDBJ whole genome shotgun (WGS) entry which is preliminary data.</text>
</comment>
<dbReference type="PATRIC" id="fig|1217693.3.peg.932"/>
<dbReference type="PATRIC" id="fig|1217710.3.peg.3467"/>
<organism evidence="2 4">
    <name type="scientific">Acinetobacter variabilis</name>
    <dbReference type="NCBI Taxonomy" id="70346"/>
    <lineage>
        <taxon>Bacteria</taxon>
        <taxon>Pseudomonadati</taxon>
        <taxon>Pseudomonadota</taxon>
        <taxon>Gammaproteobacteria</taxon>
        <taxon>Moraxellales</taxon>
        <taxon>Moraxellaceae</taxon>
        <taxon>Acinetobacter</taxon>
    </lineage>
</organism>
<dbReference type="Proteomes" id="UP000013101">
    <property type="component" value="Unassembled WGS sequence"/>
</dbReference>
<evidence type="ECO:0000259" key="1">
    <source>
        <dbReference type="Pfam" id="PF08410"/>
    </source>
</evidence>
<dbReference type="HOGENOM" id="CLU_186571_1_0_6"/>
<dbReference type="Proteomes" id="UP000013070">
    <property type="component" value="Unassembled WGS sequence"/>
</dbReference>
<dbReference type="EMBL" id="APRS01000006">
    <property type="protein sequence ID" value="ENX10770.1"/>
    <property type="molecule type" value="Genomic_DNA"/>
</dbReference>
<dbReference type="Pfam" id="PF08410">
    <property type="entry name" value="DUF1737"/>
    <property type="match status" value="1"/>
</dbReference>
<keyword evidence="4" id="KW-1185">Reference proteome</keyword>
<reference evidence="3 5" key="1">
    <citation type="submission" date="2013-02" db="EMBL/GenBank/DDBJ databases">
        <title>The Genome Sequence of Acinetobacter sp. NIPH 2171.</title>
        <authorList>
            <consortium name="The Broad Institute Genome Sequencing Platform"/>
            <consortium name="The Broad Institute Genome Sequencing Center for Infectious Disease"/>
            <person name="Cerqueira G."/>
            <person name="Feldgarden M."/>
            <person name="Courvalin P."/>
            <person name="Perichon B."/>
            <person name="Grillot-Courvalin C."/>
            <person name="Clermont D."/>
            <person name="Rocha E."/>
            <person name="Yoon E.-J."/>
            <person name="Nemec A."/>
            <person name="Walker B."/>
            <person name="Young S.K."/>
            <person name="Zeng Q."/>
            <person name="Gargeya S."/>
            <person name="Fitzgerald M."/>
            <person name="Haas B."/>
            <person name="Abouelleil A."/>
            <person name="Alvarado L."/>
            <person name="Arachchi H.M."/>
            <person name="Berlin A.M."/>
            <person name="Chapman S.B."/>
            <person name="Dewar J."/>
            <person name="Goldberg J."/>
            <person name="Griggs A."/>
            <person name="Gujja S."/>
            <person name="Hansen M."/>
            <person name="Howarth C."/>
            <person name="Imamovic A."/>
            <person name="Larimer J."/>
            <person name="McCowan C."/>
            <person name="Murphy C."/>
            <person name="Neiman D."/>
            <person name="Pearson M."/>
            <person name="Priest M."/>
            <person name="Roberts A."/>
            <person name="Saif S."/>
            <person name="Shea T."/>
            <person name="Sisk P."/>
            <person name="Sykes S."/>
            <person name="Wortman J."/>
            <person name="Nusbaum C."/>
            <person name="Birren B."/>
        </authorList>
    </citation>
    <scope>NUCLEOTIDE SEQUENCE [LARGE SCALE GENOMIC DNA]</scope>
    <source>
        <strain evidence="3 5">NIPH 2171</strain>
    </source>
</reference>
<evidence type="ECO:0000313" key="4">
    <source>
        <dbReference type="Proteomes" id="UP000013070"/>
    </source>
</evidence>
<name>N8WQ55_9GAMM</name>
<dbReference type="STRING" id="70346.F897_00972"/>
<proteinExistence type="predicted"/>
<accession>N9P971</accession>
<feature type="domain" description="DUF1737" evidence="1">
    <location>
        <begin position="10"/>
        <end position="60"/>
    </location>
</feature>
<dbReference type="EMBL" id="APPE01000087">
    <property type="protein sequence ID" value="ENU97382.1"/>
    <property type="molecule type" value="Genomic_DNA"/>
</dbReference>
<evidence type="ECO:0000313" key="3">
    <source>
        <dbReference type="EMBL" id="ENX10770.1"/>
    </source>
</evidence>
<accession>N8WQ55</accession>
<evidence type="ECO:0000313" key="2">
    <source>
        <dbReference type="EMBL" id="ENU97382.1"/>
    </source>
</evidence>
<dbReference type="AlphaFoldDB" id="N8WQ55"/>
<evidence type="ECO:0000313" key="5">
    <source>
        <dbReference type="Proteomes" id="UP000013101"/>
    </source>
</evidence>
<sequence length="77" mass="8579">MAPQDQEISMKVYRYFTGKDDVNFCARVTKALNEGYELYGAPTMTFNGTDVIVGQVVIKEVSDESEIPQGLKDALNQ</sequence>
<dbReference type="InterPro" id="IPR013619">
    <property type="entry name" value="DUF1737"/>
</dbReference>
<protein>
    <recommendedName>
        <fullName evidence="1">DUF1737 domain-containing protein</fullName>
    </recommendedName>
</protein>
<reference evidence="2 4" key="2">
    <citation type="submission" date="2013-02" db="EMBL/GenBank/DDBJ databases">
        <title>The Genome Sequence of Acinetobacter sp. NIPH 899.</title>
        <authorList>
            <consortium name="The Broad Institute Genome Sequencing Platform"/>
            <consortium name="The Broad Institute Genome Sequencing Center for Infectious Disease"/>
            <person name="Cerqueira G."/>
            <person name="Feldgarden M."/>
            <person name="Courvalin P."/>
            <person name="Perichon B."/>
            <person name="Grillot-Courvalin C."/>
            <person name="Clermont D."/>
            <person name="Rocha E."/>
            <person name="Yoon E.-J."/>
            <person name="Nemec A."/>
            <person name="Walker B."/>
            <person name="Young S.K."/>
            <person name="Zeng Q."/>
            <person name="Gargeya S."/>
            <person name="Fitzgerald M."/>
            <person name="Haas B."/>
            <person name="Abouelleil A."/>
            <person name="Alvarado L."/>
            <person name="Arachchi H.M."/>
            <person name="Berlin A.M."/>
            <person name="Chapman S.B."/>
            <person name="Dewar J."/>
            <person name="Goldberg J."/>
            <person name="Griggs A."/>
            <person name="Gujja S."/>
            <person name="Hansen M."/>
            <person name="Howarth C."/>
            <person name="Imamovic A."/>
            <person name="Larimer J."/>
            <person name="McCowan C."/>
            <person name="Murphy C."/>
            <person name="Neiman D."/>
            <person name="Pearson M."/>
            <person name="Priest M."/>
            <person name="Roberts A."/>
            <person name="Saif S."/>
            <person name="Shea T."/>
            <person name="Sisk P."/>
            <person name="Sykes S."/>
            <person name="Wortman J."/>
            <person name="Nusbaum C."/>
            <person name="Birren B."/>
        </authorList>
    </citation>
    <scope>NUCLEOTIDE SEQUENCE [LARGE SCALE GENOMIC DNA]</scope>
    <source>
        <strain evidence="2 4">NIPH 899</strain>
    </source>
</reference>
<dbReference type="eggNOG" id="COG5515">
    <property type="taxonomic scope" value="Bacteria"/>
</dbReference>